<gene>
    <name evidence="3" type="ORF">ECC02_010127</name>
</gene>
<comment type="caution">
    <text evidence="3">The sequence shown here is derived from an EMBL/GenBank/DDBJ whole genome shotgun (WGS) entry which is preliminary data.</text>
</comment>
<feature type="compositionally biased region" description="Low complexity" evidence="1">
    <location>
        <begin position="330"/>
        <end position="344"/>
    </location>
</feature>
<dbReference type="EMBL" id="JABDHM010000158">
    <property type="protein sequence ID" value="KAF5217030.1"/>
    <property type="molecule type" value="Genomic_DNA"/>
</dbReference>
<evidence type="ECO:0000313" key="4">
    <source>
        <dbReference type="Proteomes" id="UP000583944"/>
    </source>
</evidence>
<keyword evidence="2" id="KW-0472">Membrane</keyword>
<keyword evidence="2" id="KW-0812">Transmembrane</keyword>
<proteinExistence type="predicted"/>
<dbReference type="VEuPathDB" id="TriTrypDB:ECC02_010127"/>
<keyword evidence="2" id="KW-1133">Transmembrane helix</keyword>
<accession>A0A7J6XSN6</accession>
<protein>
    <submittedName>
        <fullName evidence="3">Mucin-associated surface protein (MASP) subgroup S084</fullName>
    </submittedName>
</protein>
<feature type="compositionally biased region" description="Basic and acidic residues" evidence="1">
    <location>
        <begin position="370"/>
        <end position="379"/>
    </location>
</feature>
<feature type="transmembrane region" description="Helical" evidence="2">
    <location>
        <begin position="129"/>
        <end position="146"/>
    </location>
</feature>
<feature type="compositionally biased region" description="Gly residues" evidence="1">
    <location>
        <begin position="296"/>
        <end position="317"/>
    </location>
</feature>
<feature type="compositionally biased region" description="Polar residues" evidence="1">
    <location>
        <begin position="557"/>
        <end position="566"/>
    </location>
</feature>
<sequence length="608" mass="63030">MHETRTTFCVDALLRIGACALESIGRIFFYCFALLLLDSFVWVLIVLCFCCLLAAGRCVCFCPFTDSNCLMVCARCCFWAAAICDCAVRGWVTFLFLLLLSLCVDVLLVCAEGCTQVTGVMAMMMTGRVLLVCALCVLWCGAAVVAEGDIGEVGIKDESSKALQVDSQAREAGKKDVRGPEAAVPRLHEKQGKNARKNDGSAIQPTRQVKVEEEEKENEGSLEGTVKDGEILPSPAEGQPTSSEPPPPPAPGGSRNGVISGGGSKLGETSNGGEGPTLNSSSSSGNGKPPAVDSSGSGGGTGSVPGGKEIGGGGGTPGVESSKFPVSGVALPPSTPGAGSASSAQNLEPSERSGWPEPTVSPWTAPLNVDARKEPKPKGEPQTFSAQGETERQVTDEKTSKKEAEESAIEGKRLFNLPHTASSTPAGPAVRLPEGSQVQGNRDEGEGLPPEATKSETSTGQERRTSQSQNESTGPKFSSKDEVAVQHGHVTVPSDSMTNASTNSQGVTPAPSISTNGSDDAQSTVDGNNDDDQRPNSKEAHNNPEDDNTNVAPKFSETAQQTPETVNFVQTYDTATKSNNDGSTAISHTTSPLLLVVACAAAAAVVAA</sequence>
<feature type="compositionally biased region" description="Gly residues" evidence="1">
    <location>
        <begin position="259"/>
        <end position="275"/>
    </location>
</feature>
<evidence type="ECO:0000256" key="1">
    <source>
        <dbReference type="SAM" id="MobiDB-lite"/>
    </source>
</evidence>
<feature type="compositionally biased region" description="Basic and acidic residues" evidence="1">
    <location>
        <begin position="168"/>
        <end position="179"/>
    </location>
</feature>
<feature type="transmembrane region" description="Helical" evidence="2">
    <location>
        <begin position="98"/>
        <end position="122"/>
    </location>
</feature>
<dbReference type="AlphaFoldDB" id="A0A7J6XSN6"/>
<feature type="compositionally biased region" description="Polar residues" evidence="1">
    <location>
        <begin position="455"/>
        <end position="476"/>
    </location>
</feature>
<feature type="transmembrane region" description="Helical" evidence="2">
    <location>
        <begin position="41"/>
        <end position="60"/>
    </location>
</feature>
<feature type="compositionally biased region" description="Basic and acidic residues" evidence="1">
    <location>
        <begin position="531"/>
        <end position="544"/>
    </location>
</feature>
<feature type="transmembrane region" description="Helical" evidence="2">
    <location>
        <begin position="12"/>
        <end position="35"/>
    </location>
</feature>
<feature type="compositionally biased region" description="Basic and acidic residues" evidence="1">
    <location>
        <begin position="389"/>
        <end position="413"/>
    </location>
</feature>
<name>A0A7J6XSN6_TRYCR</name>
<organism evidence="3 4">
    <name type="scientific">Trypanosoma cruzi</name>
    <dbReference type="NCBI Taxonomy" id="5693"/>
    <lineage>
        <taxon>Eukaryota</taxon>
        <taxon>Discoba</taxon>
        <taxon>Euglenozoa</taxon>
        <taxon>Kinetoplastea</taxon>
        <taxon>Metakinetoplastina</taxon>
        <taxon>Trypanosomatida</taxon>
        <taxon>Trypanosomatidae</taxon>
        <taxon>Trypanosoma</taxon>
        <taxon>Schizotrypanum</taxon>
    </lineage>
</organism>
<evidence type="ECO:0000256" key="2">
    <source>
        <dbReference type="SAM" id="Phobius"/>
    </source>
</evidence>
<feature type="region of interest" description="Disordered" evidence="1">
    <location>
        <begin position="164"/>
        <end position="566"/>
    </location>
</feature>
<feature type="compositionally biased region" description="Basic and acidic residues" evidence="1">
    <location>
        <begin position="186"/>
        <end position="199"/>
    </location>
</feature>
<dbReference type="Proteomes" id="UP000583944">
    <property type="component" value="Unassembled WGS sequence"/>
</dbReference>
<feature type="compositionally biased region" description="Polar residues" evidence="1">
    <location>
        <begin position="493"/>
        <end position="527"/>
    </location>
</feature>
<evidence type="ECO:0000313" key="3">
    <source>
        <dbReference type="EMBL" id="KAF5217030.1"/>
    </source>
</evidence>
<dbReference type="VEuPathDB" id="TriTrypDB:BCY84_16313"/>
<reference evidence="3 4" key="1">
    <citation type="journal article" date="2019" name="Genome Biol. Evol.">
        <title>Nanopore Sequencing Significantly Improves Genome Assembly of the Protozoan Parasite Trypanosoma cruzi.</title>
        <authorList>
            <person name="Diaz-Viraque F."/>
            <person name="Pita S."/>
            <person name="Greif G."/>
            <person name="de Souza R.C.M."/>
            <person name="Iraola G."/>
            <person name="Robello C."/>
        </authorList>
    </citation>
    <scope>NUCLEOTIDE SEQUENCE [LARGE SCALE GENOMIC DNA]</scope>
    <source>
        <strain evidence="3 4">Berenice</strain>
    </source>
</reference>